<comment type="similarity">
    <text evidence="10">Belongs to the peptidase C5 family.</text>
</comment>
<evidence type="ECO:0000256" key="12">
    <source>
        <dbReference type="SAM" id="MobiDB-lite"/>
    </source>
</evidence>
<comment type="induction">
    <text evidence="10">Expressed in the late phase of the viral replicative cycle.</text>
</comment>
<keyword evidence="7 10" id="KW-0426">Late protein</keyword>
<keyword evidence="2 10" id="KW-0645">Protease</keyword>
<evidence type="ECO:0000256" key="10">
    <source>
        <dbReference type="HAMAP-Rule" id="MF_04059"/>
    </source>
</evidence>
<dbReference type="GO" id="GO:0004197">
    <property type="term" value="F:cysteine-type endopeptidase activity"/>
    <property type="evidence" value="ECO:0007669"/>
    <property type="project" value="UniProtKB-UniRule"/>
</dbReference>
<dbReference type="RefSeq" id="YP_009174155.1">
    <property type="nucleotide sequence ID" value="NC_028105.1"/>
</dbReference>
<accession>A0A0M5L7Z8</accession>
<gene>
    <name evidence="10" type="primary">L3</name>
</gene>
<evidence type="ECO:0000256" key="9">
    <source>
        <dbReference type="ARBA" id="ARBA00023157"/>
    </source>
</evidence>
<dbReference type="GO" id="GO:0003677">
    <property type="term" value="F:DNA binding"/>
    <property type="evidence" value="ECO:0007669"/>
    <property type="project" value="UniProtKB-UniRule"/>
</dbReference>
<dbReference type="OrthoDB" id="9248at10239"/>
<proteinExistence type="evidence at transcript level"/>
<dbReference type="EC" id="3.4.22.39" evidence="10"/>
<comment type="subcellular location">
    <subcellularLocation>
        <location evidence="10">Virion</location>
    </subcellularLocation>
    <subcellularLocation>
        <location evidence="10">Host nucleus</location>
    </subcellularLocation>
    <text evidence="10">Present in about 10 copies per virion.</text>
</comment>
<keyword evidence="6 10" id="KW-0946">Virion</keyword>
<dbReference type="Proteomes" id="UP000161385">
    <property type="component" value="Segment"/>
</dbReference>
<dbReference type="PRINTS" id="PR00703">
    <property type="entry name" value="ADVENDOPTASE"/>
</dbReference>
<dbReference type="Pfam" id="PF00770">
    <property type="entry name" value="Peptidase_C5"/>
    <property type="match status" value="1"/>
</dbReference>
<name>A0A0M5L7Z8_9ADEN</name>
<keyword evidence="14" id="KW-1185">Reference proteome</keyword>
<keyword evidence="4 10" id="KW-0788">Thiol protease</keyword>
<protein>
    <recommendedName>
        <fullName evidence="10">Protease</fullName>
        <ecNumber evidence="10">3.4.22.39</ecNumber>
    </recommendedName>
    <alternativeName>
        <fullName evidence="10">Adenain</fullName>
    </alternativeName>
    <alternativeName>
        <fullName evidence="10">Adenovirus protease</fullName>
        <shortName evidence="10">AVP</shortName>
    </alternativeName>
    <alternativeName>
        <fullName evidence="10">Adenovirus proteinase</fullName>
    </alternativeName>
    <alternativeName>
        <fullName evidence="10">Endoprotease</fullName>
    </alternativeName>
</protein>
<evidence type="ECO:0000256" key="6">
    <source>
        <dbReference type="ARBA" id="ARBA00022844"/>
    </source>
</evidence>
<evidence type="ECO:0000313" key="13">
    <source>
        <dbReference type="EMBL" id="ALE30398.1"/>
    </source>
</evidence>
<comment type="function">
    <text evidence="10">Cleaves viral precursor proteins (pTP, pIIIa, pVI, pVII, pVIII, and pX) inside newly assembled particles giving rise to mature virions. Protease complexed to its cofactor slides along the viral DNA to specifically locate and cleave the viral precursors. Mature virions have a weakened organization compared to the unmature virions, thereby facilitating subsequent uncoating. Without maturation, the particle lacks infectivity and is unable to uncoat. Late in adenovirus infection, in the cytoplasm, may participate in the cytoskeleton destruction. Cleaves host cell cytoskeletal keratins K7 and K18.</text>
</comment>
<evidence type="ECO:0000256" key="11">
    <source>
        <dbReference type="PIRSR" id="PIRSR001218-1"/>
    </source>
</evidence>
<dbReference type="SUPFAM" id="SSF54001">
    <property type="entry name" value="Cysteine proteinases"/>
    <property type="match status" value="1"/>
</dbReference>
<comment type="activity regulation">
    <text evidence="10">Requires DNA and protease cofactor for maximal activation. Inside nascent virions, becomes partially activated by binding to the viral DNA, allowing it to cleave the cofactor that binds to the protease and fully activates it. Actin, like the viral protease cofactor, seems to act as a cofactor in the cleavage of cytokeratin 18 and of actin itself.</text>
</comment>
<dbReference type="InterPro" id="IPR038765">
    <property type="entry name" value="Papain-like_cys_pep_sf"/>
</dbReference>
<dbReference type="PIRSF" id="PIRSF001218">
    <property type="entry name" value="Protease_ADV"/>
    <property type="match status" value="1"/>
</dbReference>
<dbReference type="KEGG" id="vg:26100675"/>
<comment type="subunit">
    <text evidence="10">Interacts with protease cofactor pVI-C; this interaction is necessary for protease activation.</text>
</comment>
<dbReference type="GO" id="GO:0006508">
    <property type="term" value="P:proteolysis"/>
    <property type="evidence" value="ECO:0007669"/>
    <property type="project" value="UniProtKB-KW"/>
</dbReference>
<dbReference type="Gene3D" id="3.40.395.10">
    <property type="entry name" value="Adenoviral Proteinase, Chain A"/>
    <property type="match status" value="1"/>
</dbReference>
<dbReference type="EMBL" id="KP329564">
    <property type="protein sequence ID" value="ALE30398.1"/>
    <property type="molecule type" value="Genomic_DNA"/>
</dbReference>
<keyword evidence="1 10" id="KW-1048">Host nucleus</keyword>
<dbReference type="GO" id="GO:0044423">
    <property type="term" value="C:virion component"/>
    <property type="evidence" value="ECO:0007669"/>
    <property type="project" value="UniProtKB-UniRule"/>
</dbReference>
<evidence type="ECO:0000256" key="3">
    <source>
        <dbReference type="ARBA" id="ARBA00022801"/>
    </source>
</evidence>
<dbReference type="InterPro" id="IPR000855">
    <property type="entry name" value="Peptidase_C5"/>
</dbReference>
<evidence type="ECO:0000256" key="1">
    <source>
        <dbReference type="ARBA" id="ARBA00022562"/>
    </source>
</evidence>
<evidence type="ECO:0000256" key="8">
    <source>
        <dbReference type="ARBA" id="ARBA00023125"/>
    </source>
</evidence>
<feature type="active site" evidence="10 11">
    <location>
        <position position="168"/>
    </location>
</feature>
<comment type="catalytic activity">
    <reaction evidence="10">
        <text>Cleaves proteins of the adenovirus and its host cell at two consensus sites: -Yaa-Xaa-Gly-Gly-|-Xaa- and -Yaa-Xaa-Gly-Xaa-|-Gly- (in which Yaa is Met, Ile or Leu, and Xaa is any amino acid).</text>
        <dbReference type="EC" id="3.4.22.39"/>
    </reaction>
</comment>
<evidence type="ECO:0000256" key="4">
    <source>
        <dbReference type="ARBA" id="ARBA00022807"/>
    </source>
</evidence>
<comment type="miscellaneous">
    <text evidence="10">All late proteins expressed from the major late promoter are produced by alternative splicing and alternative polyadenylation of the same gene giving rise to non-overlapping ORFs. A leader sequence is present in the N-terminus of all these mRNAs and is recognized by the viral shutoff protein to provide expression although conventional translation via ribosome scanning from the cap has been shut off in the host cell.</text>
</comment>
<feature type="disulfide bond" description="Interchain (with C-10 in cleaved protease cofactor pVI-C)" evidence="10">
    <location>
        <position position="150"/>
    </location>
</feature>
<evidence type="ECO:0000256" key="5">
    <source>
        <dbReference type="ARBA" id="ARBA00022813"/>
    </source>
</evidence>
<dbReference type="HAMAP" id="MF_04059">
    <property type="entry name" value="ADV_PRO"/>
    <property type="match status" value="1"/>
</dbReference>
<keyword evidence="8 10" id="KW-0238">DNA-binding</keyword>
<feature type="region of interest" description="Disordered" evidence="12">
    <location>
        <begin position="31"/>
        <end position="50"/>
    </location>
</feature>
<evidence type="ECO:0000256" key="7">
    <source>
        <dbReference type="ARBA" id="ARBA00022921"/>
    </source>
</evidence>
<feature type="active site" evidence="10 11">
    <location>
        <position position="100"/>
    </location>
</feature>
<feature type="site" description="Cleavage; by autolysis" evidence="10">
    <location>
        <begin position="97"/>
        <end position="98"/>
    </location>
</feature>
<evidence type="ECO:0000256" key="2">
    <source>
        <dbReference type="ARBA" id="ARBA00022670"/>
    </source>
</evidence>
<sequence>MQWTSPPFFMFCSKFSTWCAFTSRTAASSRPSTCARRSRPATPPPKMGSSERELQAIARDLGCGPYFLGTFDKRFPGFVSPTKLACAIVNTAARETGGVHWLALGWNPKSQTCYLFDPFGFSDQRLKQIYQFEYEGLLRRSALASTPNHCVTLEKSTQTVQGPCSAACGLFCCMFLHAFVHWPHSPMDHNPTMNLLTGVPNSMLQSPSTQATLKRNQDNLYAFLEKHSAYFRQHASQIKRDTAFDKVPQNV</sequence>
<organism evidence="13 14">
    <name type="scientific">Simian adenovirus 16</name>
    <dbReference type="NCBI Taxonomy" id="1715778"/>
    <lineage>
        <taxon>Viruses</taxon>
        <taxon>Varidnaviria</taxon>
        <taxon>Bamfordvirae</taxon>
        <taxon>Preplasmiviricota</taxon>
        <taxon>Polisuviricotina</taxon>
        <taxon>Pharingeaviricetes</taxon>
        <taxon>Rowavirales</taxon>
        <taxon>Adenoviridae</taxon>
        <taxon>Mastadenovirus</taxon>
        <taxon>Mastadenovirus alienum</taxon>
        <taxon>Simian mastadenovirus E</taxon>
    </lineage>
</organism>
<keyword evidence="5 10" id="KW-0068">Autocatalytic cleavage</keyword>
<feature type="active site" evidence="10 11">
    <location>
        <position position="117"/>
    </location>
</feature>
<keyword evidence="3 10" id="KW-0378">Hydrolase</keyword>
<evidence type="ECO:0000313" key="14">
    <source>
        <dbReference type="Proteomes" id="UP000161385"/>
    </source>
</evidence>
<reference evidence="13 14" key="1">
    <citation type="journal article" date="2015" name="Arch. Virol.">
        <title>Taxonomy proposal for Old World monkey adenoviruses: characterisation of several non-human, non-ape primate adenovirus lineages.</title>
        <authorList>
            <person name="Panto L."/>
            <person name="Podgorski I.I."/>
            <person name="Janoska M."/>
            <person name="Marko O."/>
            <person name="Harrach B."/>
        </authorList>
    </citation>
    <scope>NUCLEOTIDE SEQUENCE [LARGE SCALE GENOMIC DNA]</scope>
    <source>
        <strain evidence="13">C-8</strain>
    </source>
</reference>
<keyword evidence="9 10" id="KW-1015">Disulfide bond</keyword>
<dbReference type="GO" id="GO:0042025">
    <property type="term" value="C:host cell nucleus"/>
    <property type="evidence" value="ECO:0007669"/>
    <property type="project" value="UniProtKB-SubCell"/>
</dbReference>